<feature type="region of interest" description="Disordered" evidence="4">
    <location>
        <begin position="267"/>
        <end position="344"/>
    </location>
</feature>
<dbReference type="SUPFAM" id="SSF144232">
    <property type="entry name" value="HIT/MYND zinc finger-like"/>
    <property type="match status" value="1"/>
</dbReference>
<dbReference type="GO" id="GO:0008270">
    <property type="term" value="F:zinc ion binding"/>
    <property type="evidence" value="ECO:0007669"/>
    <property type="project" value="UniProtKB-KW"/>
</dbReference>
<feature type="compositionally biased region" description="Acidic residues" evidence="4">
    <location>
        <begin position="304"/>
        <end position="313"/>
    </location>
</feature>
<feature type="compositionally biased region" description="Basic and acidic residues" evidence="4">
    <location>
        <begin position="267"/>
        <end position="285"/>
    </location>
</feature>
<proteinExistence type="predicted"/>
<evidence type="ECO:0000259" key="5">
    <source>
        <dbReference type="Pfam" id="PF01753"/>
    </source>
</evidence>
<accession>A0AAJ7SEE9</accession>
<dbReference type="Proteomes" id="UP000694867">
    <property type="component" value="Unplaced"/>
</dbReference>
<feature type="domain" description="MYND-type" evidence="5">
    <location>
        <begin position="358"/>
        <end position="392"/>
    </location>
</feature>
<dbReference type="Pfam" id="PF01753">
    <property type="entry name" value="zf-MYND"/>
    <property type="match status" value="1"/>
</dbReference>
<feature type="compositionally biased region" description="Basic and acidic residues" evidence="4">
    <location>
        <begin position="292"/>
        <end position="302"/>
    </location>
</feature>
<keyword evidence="2" id="KW-0863">Zinc-finger</keyword>
<keyword evidence="6" id="KW-1185">Reference proteome</keyword>
<dbReference type="KEGG" id="goe:114828068"/>
<keyword evidence="1" id="KW-0479">Metal-binding</keyword>
<gene>
    <name evidence="7" type="primary">LOC114828068</name>
</gene>
<evidence type="ECO:0000313" key="6">
    <source>
        <dbReference type="Proteomes" id="UP000694867"/>
    </source>
</evidence>
<organism evidence="6 7">
    <name type="scientific">Galendromus occidentalis</name>
    <name type="common">western predatory mite</name>
    <dbReference type="NCBI Taxonomy" id="34638"/>
    <lineage>
        <taxon>Eukaryota</taxon>
        <taxon>Metazoa</taxon>
        <taxon>Ecdysozoa</taxon>
        <taxon>Arthropoda</taxon>
        <taxon>Chelicerata</taxon>
        <taxon>Arachnida</taxon>
        <taxon>Acari</taxon>
        <taxon>Parasitiformes</taxon>
        <taxon>Mesostigmata</taxon>
        <taxon>Gamasina</taxon>
        <taxon>Phytoseioidea</taxon>
        <taxon>Phytoseiidae</taxon>
        <taxon>Typhlodrominae</taxon>
        <taxon>Galendromus</taxon>
    </lineage>
</organism>
<feature type="region of interest" description="Disordered" evidence="4">
    <location>
        <begin position="68"/>
        <end position="89"/>
    </location>
</feature>
<evidence type="ECO:0000256" key="2">
    <source>
        <dbReference type="ARBA" id="ARBA00022771"/>
    </source>
</evidence>
<reference evidence="7" key="1">
    <citation type="submission" date="2025-08" db="UniProtKB">
        <authorList>
            <consortium name="RefSeq"/>
        </authorList>
    </citation>
    <scope>IDENTIFICATION</scope>
</reference>
<evidence type="ECO:0000313" key="7">
    <source>
        <dbReference type="RefSeq" id="XP_028966565.1"/>
    </source>
</evidence>
<evidence type="ECO:0000256" key="3">
    <source>
        <dbReference type="ARBA" id="ARBA00022833"/>
    </source>
</evidence>
<evidence type="ECO:0000256" key="1">
    <source>
        <dbReference type="ARBA" id="ARBA00022723"/>
    </source>
</evidence>
<keyword evidence="3" id="KW-0862">Zinc</keyword>
<dbReference type="Gene3D" id="6.10.140.2220">
    <property type="match status" value="1"/>
</dbReference>
<dbReference type="InterPro" id="IPR002893">
    <property type="entry name" value="Znf_MYND"/>
</dbReference>
<protein>
    <submittedName>
        <fullName evidence="7">Uncharacterized protein LOC114828068</fullName>
    </submittedName>
</protein>
<dbReference type="RefSeq" id="XP_028966565.1">
    <property type="nucleotide sequence ID" value="XM_029110732.1"/>
</dbReference>
<dbReference type="GeneID" id="114828068"/>
<sequence>MIKASHPSLATFSGRDSRYEDRLSISSVSNGKIGYPPQYIESYESHISSARAIERHLLQRGLMGLVGSPVRNGQSEGAERPDSGATIDDVEDDYEPELEALVDEASVGEEATIPALSALGPGMTDDDNPLIIPNGYPQTADSPPFITEEGEEMLKYTIYDQQQDGIRNVIGTLTTVRGIPLRELRPALSQLAKDDSFRFHNDRTSLDVKNENLAIDRIFKNKVLVIRFPNRASSYPDVPVPEARNSAEIAQNDERLRIAMEEDIERDSDVALEPRDLSERIDHVGAVRPQSHGRDHVSHTDDPAFPDDDDEAPEVNSPPIAKVSSSGNSSTHSAERGPSSTRSGGSYVGPLGLCHRPECNNAARVKCVSCGQVAYCSSKCLRLDAPRHRSSCYREYNDFFASLPRTASALGEE</sequence>
<dbReference type="AlphaFoldDB" id="A0AAJ7SEE9"/>
<name>A0AAJ7SEE9_9ACAR</name>
<feature type="compositionally biased region" description="Polar residues" evidence="4">
    <location>
        <begin position="323"/>
        <end position="344"/>
    </location>
</feature>
<feature type="region of interest" description="Disordered" evidence="4">
    <location>
        <begin position="1"/>
        <end position="21"/>
    </location>
</feature>
<evidence type="ECO:0000256" key="4">
    <source>
        <dbReference type="SAM" id="MobiDB-lite"/>
    </source>
</evidence>